<dbReference type="HOGENOM" id="CLU_1856102_0_0_1"/>
<dbReference type="AlphaFoldDB" id="A0A0C3P2F0"/>
<dbReference type="Proteomes" id="UP000054217">
    <property type="component" value="Unassembled WGS sequence"/>
</dbReference>
<reference evidence="2" key="2">
    <citation type="submission" date="2015-01" db="EMBL/GenBank/DDBJ databases">
        <title>Evolutionary Origins and Diversification of the Mycorrhizal Mutualists.</title>
        <authorList>
            <consortium name="DOE Joint Genome Institute"/>
            <consortium name="Mycorrhizal Genomics Consortium"/>
            <person name="Kohler A."/>
            <person name="Kuo A."/>
            <person name="Nagy L.G."/>
            <person name="Floudas D."/>
            <person name="Copeland A."/>
            <person name="Barry K.W."/>
            <person name="Cichocki N."/>
            <person name="Veneault-Fourrey C."/>
            <person name="LaButti K."/>
            <person name="Lindquist E.A."/>
            <person name="Lipzen A."/>
            <person name="Lundell T."/>
            <person name="Morin E."/>
            <person name="Murat C."/>
            <person name="Riley R."/>
            <person name="Ohm R."/>
            <person name="Sun H."/>
            <person name="Tunlid A."/>
            <person name="Henrissat B."/>
            <person name="Grigoriev I.V."/>
            <person name="Hibbett D.S."/>
            <person name="Martin F."/>
        </authorList>
    </citation>
    <scope>NUCLEOTIDE SEQUENCE [LARGE SCALE GENOMIC DNA]</scope>
    <source>
        <strain evidence="2">Marx 270</strain>
    </source>
</reference>
<accession>A0A0C3P2F0</accession>
<dbReference type="InParanoid" id="A0A0C3P2F0"/>
<dbReference type="EMBL" id="KN831961">
    <property type="protein sequence ID" value="KIO07215.1"/>
    <property type="molecule type" value="Genomic_DNA"/>
</dbReference>
<sequence length="138" mass="15510">MMELSSTSLISVWLQHHCDEAHLMMSPSNDSSPSAFGSESRFPPFLYELLVFVQFPLSKELPDHVQELLIGGTATRWTDSWAFFAASPISFATGNCAEIRAPQQIMGLPPYLPLRRRVLAARRFGHLSSFAWNRGMPL</sequence>
<gene>
    <name evidence="1" type="ORF">M404DRAFT_431524</name>
</gene>
<organism evidence="1 2">
    <name type="scientific">Pisolithus tinctorius Marx 270</name>
    <dbReference type="NCBI Taxonomy" id="870435"/>
    <lineage>
        <taxon>Eukaryota</taxon>
        <taxon>Fungi</taxon>
        <taxon>Dikarya</taxon>
        <taxon>Basidiomycota</taxon>
        <taxon>Agaricomycotina</taxon>
        <taxon>Agaricomycetes</taxon>
        <taxon>Agaricomycetidae</taxon>
        <taxon>Boletales</taxon>
        <taxon>Sclerodermatineae</taxon>
        <taxon>Pisolithaceae</taxon>
        <taxon>Pisolithus</taxon>
    </lineage>
</organism>
<reference evidence="1 2" key="1">
    <citation type="submission" date="2014-04" db="EMBL/GenBank/DDBJ databases">
        <authorList>
            <consortium name="DOE Joint Genome Institute"/>
            <person name="Kuo A."/>
            <person name="Kohler A."/>
            <person name="Costa M.D."/>
            <person name="Nagy L.G."/>
            <person name="Floudas D."/>
            <person name="Copeland A."/>
            <person name="Barry K.W."/>
            <person name="Cichocki N."/>
            <person name="Veneault-Fourrey C."/>
            <person name="LaButti K."/>
            <person name="Lindquist E.A."/>
            <person name="Lipzen A."/>
            <person name="Lundell T."/>
            <person name="Morin E."/>
            <person name="Murat C."/>
            <person name="Sun H."/>
            <person name="Tunlid A."/>
            <person name="Henrissat B."/>
            <person name="Grigoriev I.V."/>
            <person name="Hibbett D.S."/>
            <person name="Martin F."/>
            <person name="Nordberg H.P."/>
            <person name="Cantor M.N."/>
            <person name="Hua S.X."/>
        </authorList>
    </citation>
    <scope>NUCLEOTIDE SEQUENCE [LARGE SCALE GENOMIC DNA]</scope>
    <source>
        <strain evidence="1 2">Marx 270</strain>
    </source>
</reference>
<protein>
    <submittedName>
        <fullName evidence="1">Uncharacterized protein</fullName>
    </submittedName>
</protein>
<evidence type="ECO:0000313" key="2">
    <source>
        <dbReference type="Proteomes" id="UP000054217"/>
    </source>
</evidence>
<proteinExistence type="predicted"/>
<keyword evidence="2" id="KW-1185">Reference proteome</keyword>
<name>A0A0C3P2F0_PISTI</name>
<evidence type="ECO:0000313" key="1">
    <source>
        <dbReference type="EMBL" id="KIO07215.1"/>
    </source>
</evidence>